<evidence type="ECO:0000313" key="2">
    <source>
        <dbReference type="Proteomes" id="UP001362999"/>
    </source>
</evidence>
<dbReference type="AlphaFoldDB" id="A0AAW0B6H5"/>
<organism evidence="1 2">
    <name type="scientific">Favolaschia claudopus</name>
    <dbReference type="NCBI Taxonomy" id="2862362"/>
    <lineage>
        <taxon>Eukaryota</taxon>
        <taxon>Fungi</taxon>
        <taxon>Dikarya</taxon>
        <taxon>Basidiomycota</taxon>
        <taxon>Agaricomycotina</taxon>
        <taxon>Agaricomycetes</taxon>
        <taxon>Agaricomycetidae</taxon>
        <taxon>Agaricales</taxon>
        <taxon>Marasmiineae</taxon>
        <taxon>Mycenaceae</taxon>
        <taxon>Favolaschia</taxon>
    </lineage>
</organism>
<protein>
    <submittedName>
        <fullName evidence="1">Uncharacterized protein</fullName>
    </submittedName>
</protein>
<reference evidence="1 2" key="1">
    <citation type="journal article" date="2024" name="J Genomics">
        <title>Draft genome sequencing and assembly of Favolaschia claudopus CIRM-BRFM 2984 isolated from oak limbs.</title>
        <authorList>
            <person name="Navarro D."/>
            <person name="Drula E."/>
            <person name="Chaduli D."/>
            <person name="Cazenave R."/>
            <person name="Ahrendt S."/>
            <person name="Wang J."/>
            <person name="Lipzen A."/>
            <person name="Daum C."/>
            <person name="Barry K."/>
            <person name="Grigoriev I.V."/>
            <person name="Favel A."/>
            <person name="Rosso M.N."/>
            <person name="Martin F."/>
        </authorList>
    </citation>
    <scope>NUCLEOTIDE SEQUENCE [LARGE SCALE GENOMIC DNA]</scope>
    <source>
        <strain evidence="1 2">CIRM-BRFM 2984</strain>
    </source>
</reference>
<evidence type="ECO:0000313" key="1">
    <source>
        <dbReference type="EMBL" id="KAK7021683.1"/>
    </source>
</evidence>
<gene>
    <name evidence="1" type="ORF">R3P38DRAFT_3196508</name>
</gene>
<comment type="caution">
    <text evidence="1">The sequence shown here is derived from an EMBL/GenBank/DDBJ whole genome shotgun (WGS) entry which is preliminary data.</text>
</comment>
<keyword evidence="2" id="KW-1185">Reference proteome</keyword>
<dbReference type="EMBL" id="JAWWNJ010000038">
    <property type="protein sequence ID" value="KAK7021683.1"/>
    <property type="molecule type" value="Genomic_DNA"/>
</dbReference>
<dbReference type="Proteomes" id="UP001362999">
    <property type="component" value="Unassembled WGS sequence"/>
</dbReference>
<accession>A0AAW0B6H5</accession>
<name>A0AAW0B6H5_9AGAR</name>
<proteinExistence type="predicted"/>
<sequence>MGESWKLMYLLANPALTTQQYTEVETLSQQRSRLERPVATSRSAFDREHFRGKSAERGACMTLWFSFLLRKG</sequence>